<feature type="domain" description="NmrA-like" evidence="1">
    <location>
        <begin position="4"/>
        <end position="243"/>
    </location>
</feature>
<dbReference type="SUPFAM" id="SSF51735">
    <property type="entry name" value="NAD(P)-binding Rossmann-fold domains"/>
    <property type="match status" value="1"/>
</dbReference>
<comment type="caution">
    <text evidence="2">The sequence shown here is derived from an EMBL/GenBank/DDBJ whole genome shotgun (WGS) entry which is preliminary data.</text>
</comment>
<accession>L8JE18</accession>
<dbReference type="InterPro" id="IPR036291">
    <property type="entry name" value="NAD(P)-bd_dom_sf"/>
</dbReference>
<dbReference type="Pfam" id="PF05368">
    <property type="entry name" value="NmrA"/>
    <property type="match status" value="1"/>
</dbReference>
<dbReference type="AlphaFoldDB" id="L8JE18"/>
<name>L8JE18_9GAMM</name>
<dbReference type="RefSeq" id="WP_007463217.1">
    <property type="nucleotide sequence ID" value="NZ_AMZO01000006.1"/>
</dbReference>
<reference evidence="2 3" key="1">
    <citation type="submission" date="2012-12" db="EMBL/GenBank/DDBJ databases">
        <title>Genome Assembly of Photobacterium sp. AK15.</title>
        <authorList>
            <person name="Khatri I."/>
            <person name="Vaidya B."/>
            <person name="Srinivas T.N.R."/>
            <person name="Subramanian S."/>
            <person name="Pinnaka A."/>
        </authorList>
    </citation>
    <scope>NUCLEOTIDE SEQUENCE [LARGE SCALE GENOMIC DNA]</scope>
    <source>
        <strain evidence="2 3">AK15</strain>
    </source>
</reference>
<dbReference type="PATRIC" id="fig|1056511.3.peg.1046"/>
<organism evidence="2 3">
    <name type="scientific">Photobacterium marinum</name>
    <dbReference type="NCBI Taxonomy" id="1056511"/>
    <lineage>
        <taxon>Bacteria</taxon>
        <taxon>Pseudomonadati</taxon>
        <taxon>Pseudomonadota</taxon>
        <taxon>Gammaproteobacteria</taxon>
        <taxon>Vibrionales</taxon>
        <taxon>Vibrionaceae</taxon>
        <taxon>Photobacterium</taxon>
    </lineage>
</organism>
<dbReference type="OrthoDB" id="112777at2"/>
<evidence type="ECO:0000313" key="2">
    <source>
        <dbReference type="EMBL" id="ELR66518.1"/>
    </source>
</evidence>
<dbReference type="EMBL" id="AMZO01000006">
    <property type="protein sequence ID" value="ELR66518.1"/>
    <property type="molecule type" value="Genomic_DNA"/>
</dbReference>
<evidence type="ECO:0000259" key="1">
    <source>
        <dbReference type="Pfam" id="PF05368"/>
    </source>
</evidence>
<proteinExistence type="predicted"/>
<keyword evidence="3" id="KW-1185">Reference proteome</keyword>
<dbReference type="Proteomes" id="UP000011134">
    <property type="component" value="Unassembled WGS sequence"/>
</dbReference>
<gene>
    <name evidence="2" type="ORF">C942_04216</name>
</gene>
<sequence>MRKALVFGISQEMGSHLCRALIQQNWEVLGIVRDSYTEAPVLSNLTLVEMGPEDMDFLHEIAEEVDSIFVHLPEAANRNFIFSMSQIIALAEKLQLQLVLTTNKYEIKQNLMSSLTFWNQKQPVTIYLPQKLKKRLQQAEKNGTKILVLCCGHSLSCTLDNGYLGMLIKETQSKVIIQSPGPDSLPHYWTYLPDLANNLVHFLDENESVEKPGLNITYYPGHQASINDIARCLELSSGKPVSVMPMRWTILEFIALFSPLFRRFLRTRTLWQHGSKPPASSSRLRTKTEMVHTPLELALKQNWRKLSRQN</sequence>
<protein>
    <recommendedName>
        <fullName evidence="1">NmrA-like domain-containing protein</fullName>
    </recommendedName>
</protein>
<evidence type="ECO:0000313" key="3">
    <source>
        <dbReference type="Proteomes" id="UP000011134"/>
    </source>
</evidence>
<dbReference type="Gene3D" id="3.40.50.720">
    <property type="entry name" value="NAD(P)-binding Rossmann-like Domain"/>
    <property type="match status" value="1"/>
</dbReference>
<dbReference type="InterPro" id="IPR008030">
    <property type="entry name" value="NmrA-like"/>
</dbReference>